<dbReference type="InterPro" id="IPR036291">
    <property type="entry name" value="NAD(P)-bd_dom_sf"/>
</dbReference>
<evidence type="ECO:0000259" key="7">
    <source>
        <dbReference type="Pfam" id="PF04321"/>
    </source>
</evidence>
<dbReference type="Gene3D" id="3.90.25.10">
    <property type="entry name" value="UDP-galactose 4-epimerase, domain 1"/>
    <property type="match status" value="1"/>
</dbReference>
<dbReference type="AlphaFoldDB" id="A0A1H3CRL7"/>
<dbReference type="PANTHER" id="PTHR10491">
    <property type="entry name" value="DTDP-4-DEHYDRORHAMNOSE REDUCTASE"/>
    <property type="match status" value="1"/>
</dbReference>
<dbReference type="GO" id="GO:0008831">
    <property type="term" value="F:dTDP-4-dehydrorhamnose reductase activity"/>
    <property type="evidence" value="ECO:0007669"/>
    <property type="project" value="UniProtKB-EC"/>
</dbReference>
<evidence type="ECO:0000256" key="6">
    <source>
        <dbReference type="RuleBase" id="RU364082"/>
    </source>
</evidence>
<keyword evidence="9" id="KW-1185">Reference proteome</keyword>
<dbReference type="InterPro" id="IPR029903">
    <property type="entry name" value="RmlD-like-bd"/>
</dbReference>
<name>A0A1H3CRL7_9RHOB</name>
<keyword evidence="6" id="KW-0560">Oxidoreductase</keyword>
<dbReference type="UniPathway" id="UPA00124"/>
<gene>
    <name evidence="8" type="ORF">SAMN04488238_11031</name>
</gene>
<dbReference type="GO" id="GO:0019305">
    <property type="term" value="P:dTDP-rhamnose biosynthetic process"/>
    <property type="evidence" value="ECO:0007669"/>
    <property type="project" value="UniProtKB-UniPathway"/>
</dbReference>
<comment type="cofactor">
    <cofactor evidence="6">
        <name>Mg(2+)</name>
        <dbReference type="ChEBI" id="CHEBI:18420"/>
    </cofactor>
    <text evidence="6">Binds 1 Mg(2+) ion per monomer.</text>
</comment>
<dbReference type="EMBL" id="FNOM01000010">
    <property type="protein sequence ID" value="SDX56775.1"/>
    <property type="molecule type" value="Genomic_DNA"/>
</dbReference>
<evidence type="ECO:0000256" key="4">
    <source>
        <dbReference type="ARBA" id="ARBA00017099"/>
    </source>
</evidence>
<evidence type="ECO:0000256" key="2">
    <source>
        <dbReference type="ARBA" id="ARBA00010944"/>
    </source>
</evidence>
<feature type="domain" description="RmlD-like substrate binding" evidence="7">
    <location>
        <begin position="1"/>
        <end position="286"/>
    </location>
</feature>
<keyword evidence="6" id="KW-0521">NADP</keyword>
<dbReference type="InterPro" id="IPR005913">
    <property type="entry name" value="dTDP_dehydrorham_reduct"/>
</dbReference>
<comment type="function">
    <text evidence="6">Catalyzes the reduction of dTDP-6-deoxy-L-lyxo-4-hexulose to yield dTDP-L-rhamnose.</text>
</comment>
<accession>A0A1H3CRL7</accession>
<reference evidence="8 9" key="1">
    <citation type="submission" date="2016-10" db="EMBL/GenBank/DDBJ databases">
        <authorList>
            <person name="de Groot N.N."/>
        </authorList>
    </citation>
    <scope>NUCLEOTIDE SEQUENCE [LARGE SCALE GENOMIC DNA]</scope>
    <source>
        <strain evidence="8 9">CGMCC 1.8894</strain>
    </source>
</reference>
<protein>
    <recommendedName>
        <fullName evidence="4 6">dTDP-4-dehydrorhamnose reductase</fullName>
        <ecNumber evidence="3 6">1.1.1.133</ecNumber>
    </recommendedName>
</protein>
<dbReference type="NCBIfam" id="TIGR01214">
    <property type="entry name" value="rmlD"/>
    <property type="match status" value="1"/>
</dbReference>
<comment type="pathway">
    <text evidence="1 6">Carbohydrate biosynthesis; dTDP-L-rhamnose biosynthesis.</text>
</comment>
<dbReference type="EC" id="1.1.1.133" evidence="3 6"/>
<dbReference type="OrthoDB" id="9803892at2"/>
<organism evidence="8 9">
    <name type="scientific">Roseicitreum antarcticum</name>
    <dbReference type="NCBI Taxonomy" id="564137"/>
    <lineage>
        <taxon>Bacteria</taxon>
        <taxon>Pseudomonadati</taxon>
        <taxon>Pseudomonadota</taxon>
        <taxon>Alphaproteobacteria</taxon>
        <taxon>Rhodobacterales</taxon>
        <taxon>Paracoccaceae</taxon>
        <taxon>Roseicitreum</taxon>
    </lineage>
</organism>
<dbReference type="Gene3D" id="3.40.50.720">
    <property type="entry name" value="NAD(P)-binding Rossmann-like Domain"/>
    <property type="match status" value="1"/>
</dbReference>
<evidence type="ECO:0000256" key="3">
    <source>
        <dbReference type="ARBA" id="ARBA00012929"/>
    </source>
</evidence>
<sequence>MKVLVFGRTGQVARALATRAPADWDMTTLGRDQADLTDPAACAAAIAAQRPDVVINAAAYTGVDAAESDAATALRVNADSPGAMARACADIGAVFLHISTDYVFDGAGDAPHRTDAPTGPLGVYGRSKLAGEDAVRAAMKAGGGPHAILRTAWVFSDTGANFVRTMLRLGRTRDSLRVVADQWGGPTPASAIADALIAMADALHDRPELSGTYHFSGAPHVTWATFARAIFDVAGMAVQVHDIPSAEYPTPARRPANSRLDCTPTKAAFGIAEPDWRAALNDIIPALLAQEATP</sequence>
<evidence type="ECO:0000313" key="8">
    <source>
        <dbReference type="EMBL" id="SDX56775.1"/>
    </source>
</evidence>
<dbReference type="RefSeq" id="WP_092891515.1">
    <property type="nucleotide sequence ID" value="NZ_FNOM01000010.1"/>
</dbReference>
<dbReference type="Pfam" id="PF04321">
    <property type="entry name" value="RmlD_sub_bind"/>
    <property type="match status" value="1"/>
</dbReference>
<dbReference type="CDD" id="cd05254">
    <property type="entry name" value="dTDP_HR_like_SDR_e"/>
    <property type="match status" value="1"/>
</dbReference>
<comment type="similarity">
    <text evidence="2 6">Belongs to the dTDP-4-dehydrorhamnose reductase family.</text>
</comment>
<comment type="catalytic activity">
    <reaction evidence="5 6">
        <text>dTDP-beta-L-rhamnose + NADP(+) = dTDP-4-dehydro-beta-L-rhamnose + NADPH + H(+)</text>
        <dbReference type="Rhea" id="RHEA:21796"/>
        <dbReference type="ChEBI" id="CHEBI:15378"/>
        <dbReference type="ChEBI" id="CHEBI:57510"/>
        <dbReference type="ChEBI" id="CHEBI:57783"/>
        <dbReference type="ChEBI" id="CHEBI:58349"/>
        <dbReference type="ChEBI" id="CHEBI:62830"/>
        <dbReference type="EC" id="1.1.1.133"/>
    </reaction>
</comment>
<evidence type="ECO:0000256" key="5">
    <source>
        <dbReference type="ARBA" id="ARBA00048200"/>
    </source>
</evidence>
<proteinExistence type="inferred from homology"/>
<evidence type="ECO:0000313" key="9">
    <source>
        <dbReference type="Proteomes" id="UP000198539"/>
    </source>
</evidence>
<dbReference type="PANTHER" id="PTHR10491:SF4">
    <property type="entry name" value="METHIONINE ADENOSYLTRANSFERASE 2 SUBUNIT BETA"/>
    <property type="match status" value="1"/>
</dbReference>
<dbReference type="STRING" id="564137.SAMN04488238_11031"/>
<dbReference type="SUPFAM" id="SSF51735">
    <property type="entry name" value="NAD(P)-binding Rossmann-fold domains"/>
    <property type="match status" value="1"/>
</dbReference>
<evidence type="ECO:0000256" key="1">
    <source>
        <dbReference type="ARBA" id="ARBA00004781"/>
    </source>
</evidence>
<dbReference type="Proteomes" id="UP000198539">
    <property type="component" value="Unassembled WGS sequence"/>
</dbReference>